<sequence length="627" mass="71764">MATYSCLLCLSILDKDVRPPPADKFSIKAQIVRLYDLLVPQHRTSSPHQTIIAQIEDSDGFKLCQTCFLSAKEIEKIKQQLSQLEDEIARKLEGLRKTVSNSFLKDEKIGESLQKIRKSLLSSTDQETDQILPDFKVKQEPEDDSFLINNYDEQFLPIQDDIPCPSPTPSNQSDDKDDPLFRLDEAGNISDSADDDDSTSSEGESDESDFYITPDNAKKAKNKSSRKQPTKSTVKSDPDDKSSPPPKKKRIRIRKYVPKPKKFNESSYKFSCGACLSKFRREKHLRIHLRQEHPGFCQFQCQICQNKYETQGLLDAHMIVRHETEEKSFFCTKPECRKGFTLEVNFVSHMERHKLEKSKPIVCTICDARFANQTYLEKHNPVHMTWICNFCGITLAAKKSWQRHVRTHTGEKPVKCDQCEESFIDKATKNEHMIRHHTSEQHNCSVCGKGFPLKRSLVLHVRKVHENQKSYECSTCGEKFKTGASLKAHNIRDHNAEPIVCDECGATFTGLSGLRMHKIVHSGIRKHECHICGTRFFNGKGLKTHLTSHSDVRNHICHTCGAGFKTKINLDRHLTKVHKLTLEKMRTVGGLKRPRAKTNQTGRRKVMPTENEMMNVARSSNFNFTML</sequence>
<evidence type="ECO:0000256" key="5">
    <source>
        <dbReference type="PROSITE-ProRule" id="PRU00042"/>
    </source>
</evidence>
<organism evidence="9 10">
    <name type="scientific">Folsomia candida</name>
    <name type="common">Springtail</name>
    <dbReference type="NCBI Taxonomy" id="158441"/>
    <lineage>
        <taxon>Eukaryota</taxon>
        <taxon>Metazoa</taxon>
        <taxon>Ecdysozoa</taxon>
        <taxon>Arthropoda</taxon>
        <taxon>Hexapoda</taxon>
        <taxon>Collembola</taxon>
        <taxon>Entomobryomorpha</taxon>
        <taxon>Isotomoidea</taxon>
        <taxon>Isotomidae</taxon>
        <taxon>Proisotominae</taxon>
        <taxon>Folsomia</taxon>
    </lineage>
</organism>
<protein>
    <submittedName>
        <fullName evidence="9">Zinc finger protein 35</fullName>
    </submittedName>
</protein>
<accession>A0A226ECQ0</accession>
<keyword evidence="3 5" id="KW-0863">Zinc-finger</keyword>
<evidence type="ECO:0000256" key="7">
    <source>
        <dbReference type="SAM" id="MobiDB-lite"/>
    </source>
</evidence>
<dbReference type="EMBL" id="LNIX01000005">
    <property type="protein sequence ID" value="OXA54884.1"/>
    <property type="molecule type" value="Genomic_DNA"/>
</dbReference>
<keyword evidence="4" id="KW-0862">Zinc</keyword>
<dbReference type="OMA" id="NYEENEH"/>
<dbReference type="InterPro" id="IPR036236">
    <property type="entry name" value="Znf_C2H2_sf"/>
</dbReference>
<dbReference type="Pfam" id="PF13912">
    <property type="entry name" value="zf-C2H2_6"/>
    <property type="match status" value="3"/>
</dbReference>
<feature type="domain" description="C2H2-type" evidence="8">
    <location>
        <begin position="499"/>
        <end position="526"/>
    </location>
</feature>
<dbReference type="Proteomes" id="UP000198287">
    <property type="component" value="Unassembled WGS sequence"/>
</dbReference>
<keyword evidence="6" id="KW-0175">Coiled coil</keyword>
<proteinExistence type="predicted"/>
<keyword evidence="10" id="KW-1185">Reference proteome</keyword>
<feature type="domain" description="C2H2-type" evidence="8">
    <location>
        <begin position="329"/>
        <end position="358"/>
    </location>
</feature>
<dbReference type="Pfam" id="PF00096">
    <property type="entry name" value="zf-C2H2"/>
    <property type="match status" value="1"/>
</dbReference>
<evidence type="ECO:0000313" key="9">
    <source>
        <dbReference type="EMBL" id="OXA54884.1"/>
    </source>
</evidence>
<feature type="compositionally biased region" description="Basic residues" evidence="7">
    <location>
        <begin position="219"/>
        <end position="229"/>
    </location>
</feature>
<keyword evidence="1" id="KW-0479">Metal-binding</keyword>
<evidence type="ECO:0000256" key="1">
    <source>
        <dbReference type="ARBA" id="ARBA00022723"/>
    </source>
</evidence>
<evidence type="ECO:0000256" key="2">
    <source>
        <dbReference type="ARBA" id="ARBA00022737"/>
    </source>
</evidence>
<dbReference type="AlphaFoldDB" id="A0A226ECQ0"/>
<name>A0A226ECQ0_FOLCA</name>
<dbReference type="OrthoDB" id="6077919at2759"/>
<reference evidence="9 10" key="1">
    <citation type="submission" date="2015-12" db="EMBL/GenBank/DDBJ databases">
        <title>The genome of Folsomia candida.</title>
        <authorList>
            <person name="Faddeeva A."/>
            <person name="Derks M.F."/>
            <person name="Anvar Y."/>
            <person name="Smit S."/>
            <person name="Van Straalen N."/>
            <person name="Roelofs D."/>
        </authorList>
    </citation>
    <scope>NUCLEOTIDE SEQUENCE [LARGE SCALE GENOMIC DNA]</scope>
    <source>
        <strain evidence="9 10">VU population</strain>
        <tissue evidence="9">Whole body</tissue>
    </source>
</reference>
<feature type="compositionally biased region" description="Acidic residues" evidence="7">
    <location>
        <begin position="192"/>
        <end position="209"/>
    </location>
</feature>
<dbReference type="FunFam" id="3.30.160.60:FF:000100">
    <property type="entry name" value="Zinc finger 45-like"/>
    <property type="match status" value="1"/>
</dbReference>
<evidence type="ECO:0000256" key="4">
    <source>
        <dbReference type="ARBA" id="ARBA00022833"/>
    </source>
</evidence>
<feature type="domain" description="C2H2-type" evidence="8">
    <location>
        <begin position="386"/>
        <end position="413"/>
    </location>
</feature>
<dbReference type="SMART" id="SM00355">
    <property type="entry name" value="ZnF_C2H2"/>
    <property type="match status" value="11"/>
</dbReference>
<feature type="domain" description="C2H2-type" evidence="8">
    <location>
        <begin position="270"/>
        <end position="295"/>
    </location>
</feature>
<feature type="domain" description="C2H2-type" evidence="8">
    <location>
        <begin position="471"/>
        <end position="499"/>
    </location>
</feature>
<evidence type="ECO:0000259" key="8">
    <source>
        <dbReference type="PROSITE" id="PS50157"/>
    </source>
</evidence>
<evidence type="ECO:0000313" key="10">
    <source>
        <dbReference type="Proteomes" id="UP000198287"/>
    </source>
</evidence>
<feature type="domain" description="C2H2-type" evidence="8">
    <location>
        <begin position="527"/>
        <end position="554"/>
    </location>
</feature>
<keyword evidence="2" id="KW-0677">Repeat</keyword>
<feature type="region of interest" description="Disordered" evidence="7">
    <location>
        <begin position="157"/>
        <end position="254"/>
    </location>
</feature>
<evidence type="ECO:0000256" key="3">
    <source>
        <dbReference type="ARBA" id="ARBA00022771"/>
    </source>
</evidence>
<feature type="domain" description="C2H2-type" evidence="8">
    <location>
        <begin position="442"/>
        <end position="470"/>
    </location>
</feature>
<evidence type="ECO:0000256" key="6">
    <source>
        <dbReference type="SAM" id="Coils"/>
    </source>
</evidence>
<dbReference type="Gene3D" id="3.30.160.60">
    <property type="entry name" value="Classic Zinc Finger"/>
    <property type="match status" value="7"/>
</dbReference>
<feature type="domain" description="C2H2-type" evidence="8">
    <location>
        <begin position="299"/>
        <end position="327"/>
    </location>
</feature>
<dbReference type="SUPFAM" id="SSF57667">
    <property type="entry name" value="beta-beta-alpha zinc fingers"/>
    <property type="match status" value="5"/>
</dbReference>
<feature type="domain" description="C2H2-type" evidence="8">
    <location>
        <begin position="555"/>
        <end position="578"/>
    </location>
</feature>
<feature type="coiled-coil region" evidence="6">
    <location>
        <begin position="67"/>
        <end position="98"/>
    </location>
</feature>
<gene>
    <name evidence="9" type="ORF">Fcan01_10112</name>
</gene>
<dbReference type="GO" id="GO:0008270">
    <property type="term" value="F:zinc ion binding"/>
    <property type="evidence" value="ECO:0007669"/>
    <property type="project" value="UniProtKB-KW"/>
</dbReference>
<dbReference type="PANTHER" id="PTHR24379">
    <property type="entry name" value="KRAB AND ZINC FINGER DOMAIN-CONTAINING"/>
    <property type="match status" value="1"/>
</dbReference>
<feature type="domain" description="C2H2-type" evidence="8">
    <location>
        <begin position="414"/>
        <end position="442"/>
    </location>
</feature>
<feature type="domain" description="C2H2-type" evidence="8">
    <location>
        <begin position="361"/>
        <end position="383"/>
    </location>
</feature>
<dbReference type="PANTHER" id="PTHR24379:SF121">
    <property type="entry name" value="C2H2-TYPE DOMAIN-CONTAINING PROTEIN"/>
    <property type="match status" value="1"/>
</dbReference>
<dbReference type="InterPro" id="IPR013087">
    <property type="entry name" value="Znf_C2H2_type"/>
</dbReference>
<dbReference type="PROSITE" id="PS50157">
    <property type="entry name" value="ZINC_FINGER_C2H2_2"/>
    <property type="match status" value="11"/>
</dbReference>
<comment type="caution">
    <text evidence="9">The sequence shown here is derived from an EMBL/GenBank/DDBJ whole genome shotgun (WGS) entry which is preliminary data.</text>
</comment>
<dbReference type="PROSITE" id="PS00028">
    <property type="entry name" value="ZINC_FINGER_C2H2_1"/>
    <property type="match status" value="10"/>
</dbReference>